<reference evidence="1 2" key="1">
    <citation type="submission" date="2010-02" db="EMBL/GenBank/DDBJ databases">
        <authorList>
            <person name="Weinstock G."/>
            <person name="Sodergren E."/>
            <person name="Clifton S."/>
            <person name="Fulton L."/>
            <person name="Fulton B."/>
            <person name="Courtney L."/>
            <person name="Fronick C."/>
            <person name="Harrison M."/>
            <person name="Strong C."/>
            <person name="Farmer C."/>
            <person name="Delahaunty K."/>
            <person name="Markovic C."/>
            <person name="Hall O."/>
            <person name="Minx P."/>
            <person name="Tomlinson C."/>
            <person name="Mitreva M."/>
            <person name="Nelson J."/>
            <person name="Hou S."/>
            <person name="Wollam A."/>
            <person name="Pepin K.H."/>
            <person name="Johnson M."/>
            <person name="Bhonagiri V."/>
            <person name="Zhang X."/>
            <person name="Suruliraj S."/>
            <person name="Warren W."/>
            <person name="Chinwalla A."/>
            <person name="Mardis E.R."/>
            <person name="Wilson R.K."/>
        </authorList>
    </citation>
    <scope>NUCLEOTIDE SEQUENCE [LARGE SCALE GENOMIC DNA]</scope>
    <source>
        <strain evidence="1 2">ATCC 23685</strain>
    </source>
</reference>
<dbReference type="AlphaFoldDB" id="D4F1P0"/>
<organism evidence="1 2">
    <name type="scientific">Edwardsiella tarda ATCC 23685</name>
    <dbReference type="NCBI Taxonomy" id="500638"/>
    <lineage>
        <taxon>Bacteria</taxon>
        <taxon>Pseudomonadati</taxon>
        <taxon>Pseudomonadota</taxon>
        <taxon>Gammaproteobacteria</taxon>
        <taxon>Enterobacterales</taxon>
        <taxon>Hafniaceae</taxon>
        <taxon>Edwardsiella</taxon>
    </lineage>
</organism>
<feature type="non-terminal residue" evidence="1">
    <location>
        <position position="75"/>
    </location>
</feature>
<sequence>MSEQQQQGAEQALDLNNEMQARREKLAALRKEGVAFPNDFRRDTTSDKLHSLYDGKSKEELEALDIEVSVAGRMM</sequence>
<dbReference type="EMBL" id="ADGK01000025">
    <property type="protein sequence ID" value="EFE24272.1"/>
    <property type="molecule type" value="Genomic_DNA"/>
</dbReference>
<comment type="caution">
    <text evidence="1">The sequence shown here is derived from an EMBL/GenBank/DDBJ whole genome shotgun (WGS) entry which is preliminary data.</text>
</comment>
<dbReference type="GO" id="GO:0004824">
    <property type="term" value="F:lysine-tRNA ligase activity"/>
    <property type="evidence" value="ECO:0007669"/>
    <property type="project" value="UniProtKB-EC"/>
</dbReference>
<accession>D4F1P0</accession>
<dbReference type="Gene3D" id="2.40.50.140">
    <property type="entry name" value="Nucleic acid-binding proteins"/>
    <property type="match status" value="1"/>
</dbReference>
<dbReference type="HOGENOM" id="CLU_180778_0_0_6"/>
<name>D4F1P0_EDWTA</name>
<proteinExistence type="predicted"/>
<evidence type="ECO:0000313" key="2">
    <source>
        <dbReference type="Proteomes" id="UP000003692"/>
    </source>
</evidence>
<gene>
    <name evidence="1" type="primary">lysS</name>
    <name evidence="1" type="ORF">EDWATA_00633</name>
</gene>
<dbReference type="Proteomes" id="UP000003692">
    <property type="component" value="Unassembled WGS sequence"/>
</dbReference>
<keyword evidence="1" id="KW-0436">Ligase</keyword>
<evidence type="ECO:0000313" key="1">
    <source>
        <dbReference type="EMBL" id="EFE24272.1"/>
    </source>
</evidence>
<dbReference type="EC" id="6.1.1.6" evidence="1"/>
<dbReference type="InterPro" id="IPR012340">
    <property type="entry name" value="NA-bd_OB-fold"/>
</dbReference>
<protein>
    <submittedName>
        <fullName evidence="1">Lysine--tRNA ligase</fullName>
        <ecNumber evidence="1">6.1.1.6</ecNumber>
    </submittedName>
</protein>
<dbReference type="SUPFAM" id="SSF50249">
    <property type="entry name" value="Nucleic acid-binding proteins"/>
    <property type="match status" value="1"/>
</dbReference>